<dbReference type="OrthoDB" id="2157530at2759"/>
<dbReference type="PANTHER" id="PTHR24148:SF73">
    <property type="entry name" value="HET DOMAIN PROTEIN (AFU_ORTHOLOGUE AFUA_8G01020)"/>
    <property type="match status" value="1"/>
</dbReference>
<dbReference type="InterPro" id="IPR052895">
    <property type="entry name" value="HetReg/Transcr_Mod"/>
</dbReference>
<dbReference type="KEGG" id="fpu:FPSE_04158"/>
<dbReference type="InterPro" id="IPR010730">
    <property type="entry name" value="HET"/>
</dbReference>
<dbReference type="eggNOG" id="ENOG502RS70">
    <property type="taxonomic scope" value="Eukaryota"/>
</dbReference>
<evidence type="ECO:0000313" key="2">
    <source>
        <dbReference type="EMBL" id="EKJ75657.1"/>
    </source>
</evidence>
<dbReference type="HOGENOM" id="CLU_004184_7_4_1"/>
<dbReference type="GeneID" id="20362776"/>
<dbReference type="Proteomes" id="UP000007978">
    <property type="component" value="Chromosome 4"/>
</dbReference>
<proteinExistence type="predicted"/>
<evidence type="ECO:0000259" key="1">
    <source>
        <dbReference type="Pfam" id="PF06985"/>
    </source>
</evidence>
<evidence type="ECO:0000313" key="3">
    <source>
        <dbReference type="Proteomes" id="UP000007978"/>
    </source>
</evidence>
<sequence length="673" mass="76087">MRRFLQAALRSHLNKLRYYPRNLTGQRCSSRLYKPLNPETSQIRLLRVPQDPSSGFELVTASLDNKPRYAALSYLWGNPEHYGQITIEGNTVKIPDNLASAFLCILSDEPFRSQSDCQYLWADAICINQNDHEERSQQVQLMRRIFQLAHFTLAWAGPKDYSLAFDTIKTIGKIIDKNATKKGIVSTTPFDVEWLRGYPELCLDRGSNLPNNHLVDPWSAVADFLQHQYWKRAWVFQEVVLADQLVFISPGKSSLEWSTLRGIPHGIDSIMRNDTKRPDFLSDTAWDLLSSRLSWGKLSWLLLAQARTKIPDPDGFKGWVISTFAVNLEATDHRDHIYGLLGVSGIPMSPNYSPENRASHVYTKYIAGWLKAARTQKTMHVRTPLAFLSLAGVGKFGESDLPSWVPNYPEKKDVAVPWCYEASDMKILAHGAPSSLPADLDTYPFVVEETQSLFTWGVDMGSVTLTTEYPRGEDYAILASFMSLASSFTARNSRYVSGIPAAQAIIRLIRVNSLQHTTRDLIDTAMNLAMLMAYFNQEPSDTVQKTWGSDWDKDILKLAFPTIDVTQLGINPDILSELSSWDRQRRIDATFAIVPLLHHYQFFETSEGYLGAVDHQVVKGDRLCVLAGYDKPVILRPNVDGSYAFIGSTLVIDMDDDHVLQTHKAQGKWLELQ</sequence>
<protein>
    <recommendedName>
        <fullName evidence="1">Heterokaryon incompatibility domain-containing protein</fullName>
    </recommendedName>
</protein>
<dbReference type="Pfam" id="PF06985">
    <property type="entry name" value="HET"/>
    <property type="match status" value="1"/>
</dbReference>
<gene>
    <name evidence="2" type="ORF">FPSE_04158</name>
</gene>
<dbReference type="AlphaFoldDB" id="K3VL54"/>
<dbReference type="PANTHER" id="PTHR24148">
    <property type="entry name" value="ANKYRIN REPEAT DOMAIN-CONTAINING PROTEIN 39 HOMOLOG-RELATED"/>
    <property type="match status" value="1"/>
</dbReference>
<dbReference type="RefSeq" id="XP_009255551.1">
    <property type="nucleotide sequence ID" value="XM_009257276.1"/>
</dbReference>
<keyword evidence="3" id="KW-1185">Reference proteome</keyword>
<comment type="caution">
    <text evidence="2">The sequence shown here is derived from an EMBL/GenBank/DDBJ whole genome shotgun (WGS) entry which is preliminary data.</text>
</comment>
<organism evidence="2 3">
    <name type="scientific">Fusarium pseudograminearum (strain CS3096)</name>
    <name type="common">Wheat and barley crown-rot fungus</name>
    <dbReference type="NCBI Taxonomy" id="1028729"/>
    <lineage>
        <taxon>Eukaryota</taxon>
        <taxon>Fungi</taxon>
        <taxon>Dikarya</taxon>
        <taxon>Ascomycota</taxon>
        <taxon>Pezizomycotina</taxon>
        <taxon>Sordariomycetes</taxon>
        <taxon>Hypocreomycetidae</taxon>
        <taxon>Hypocreales</taxon>
        <taxon>Nectriaceae</taxon>
        <taxon>Fusarium</taxon>
    </lineage>
</organism>
<feature type="domain" description="Heterokaryon incompatibility" evidence="1">
    <location>
        <begin position="69"/>
        <end position="238"/>
    </location>
</feature>
<dbReference type="EMBL" id="AFNW01000083">
    <property type="protein sequence ID" value="EKJ75657.1"/>
    <property type="molecule type" value="Genomic_DNA"/>
</dbReference>
<reference evidence="2 3" key="1">
    <citation type="journal article" date="2012" name="PLoS Pathog.">
        <title>Comparative pathogenomics reveals horizontally acquired novel virulence genes in fungi infecting cereal hosts.</title>
        <authorList>
            <person name="Gardiner D.M."/>
            <person name="McDonald M.C."/>
            <person name="Covarelli L."/>
            <person name="Solomon P.S."/>
            <person name="Rusu A.G."/>
            <person name="Marshall M."/>
            <person name="Kazan K."/>
            <person name="Chakraborty S."/>
            <person name="McDonald B.A."/>
            <person name="Manners J.M."/>
        </authorList>
    </citation>
    <scope>NUCLEOTIDE SEQUENCE [LARGE SCALE GENOMIC DNA]</scope>
    <source>
        <strain evidence="2 3">CS3096</strain>
    </source>
</reference>
<accession>K3VL54</accession>
<name>K3VL54_FUSPC</name>